<dbReference type="Proteomes" id="UP000728185">
    <property type="component" value="Unassembled WGS sequence"/>
</dbReference>
<name>A0A8E0RXN5_9TREM</name>
<organism evidence="2 3">
    <name type="scientific">Fasciolopsis buskii</name>
    <dbReference type="NCBI Taxonomy" id="27845"/>
    <lineage>
        <taxon>Eukaryota</taxon>
        <taxon>Metazoa</taxon>
        <taxon>Spiralia</taxon>
        <taxon>Lophotrochozoa</taxon>
        <taxon>Platyhelminthes</taxon>
        <taxon>Trematoda</taxon>
        <taxon>Digenea</taxon>
        <taxon>Plagiorchiida</taxon>
        <taxon>Echinostomata</taxon>
        <taxon>Echinostomatoidea</taxon>
        <taxon>Fasciolidae</taxon>
        <taxon>Fasciolopsis</taxon>
    </lineage>
</organism>
<gene>
    <name evidence="2" type="ORF">FBUS_05576</name>
</gene>
<dbReference type="EMBL" id="LUCM01003522">
    <property type="protein sequence ID" value="KAA0195669.1"/>
    <property type="molecule type" value="Genomic_DNA"/>
</dbReference>
<evidence type="ECO:0000313" key="3">
    <source>
        <dbReference type="Proteomes" id="UP000728185"/>
    </source>
</evidence>
<feature type="region of interest" description="Disordered" evidence="1">
    <location>
        <begin position="36"/>
        <end position="56"/>
    </location>
</feature>
<dbReference type="AlphaFoldDB" id="A0A8E0RXN5"/>
<keyword evidence="3" id="KW-1185">Reference proteome</keyword>
<proteinExistence type="predicted"/>
<dbReference type="OrthoDB" id="6262703at2759"/>
<accession>A0A8E0RXN5</accession>
<comment type="caution">
    <text evidence="2">The sequence shown here is derived from an EMBL/GenBank/DDBJ whole genome shotgun (WGS) entry which is preliminary data.</text>
</comment>
<protein>
    <submittedName>
        <fullName evidence="2">Uncharacterized protein</fullName>
    </submittedName>
</protein>
<sequence length="257" mass="28303">MSLAETKRPIQMPAVSNLYCYTPHCPGGYTSPSQLYSPAPVRSGKTPMSPVAPLDSPRALTTEFSDDDDTGDQLDECLNKFSRHITNDKNRTNHLYNFLYKQFGTRDSVTDRVHGPAGHTNAKPPIDQSSLIVPLNLSTSVQPKQSYLVSSVTADRLRDSCTMPQVVSRFGAENLIVKSHSLLDFDSRLDEEFTFRMQAEPFSLARDSLATGDLCVGVVCDESVANECFTQPSANEFADSTKYETPFSVAILESSTN</sequence>
<evidence type="ECO:0000313" key="2">
    <source>
        <dbReference type="EMBL" id="KAA0195669.1"/>
    </source>
</evidence>
<reference evidence="2" key="1">
    <citation type="submission" date="2019-05" db="EMBL/GenBank/DDBJ databases">
        <title>Annotation for the trematode Fasciolopsis buski.</title>
        <authorList>
            <person name="Choi Y.-J."/>
        </authorList>
    </citation>
    <scope>NUCLEOTIDE SEQUENCE</scope>
    <source>
        <strain evidence="2">HT</strain>
        <tissue evidence="2">Whole worm</tissue>
    </source>
</reference>
<evidence type="ECO:0000256" key="1">
    <source>
        <dbReference type="SAM" id="MobiDB-lite"/>
    </source>
</evidence>